<gene>
    <name evidence="5" type="ORF">XYCOK13_21320</name>
</gene>
<evidence type="ECO:0000256" key="3">
    <source>
        <dbReference type="ARBA" id="ARBA00022691"/>
    </source>
</evidence>
<protein>
    <submittedName>
        <fullName evidence="5">Ubiquinone biosynthesis methyltransferase UbiE</fullName>
    </submittedName>
</protein>
<dbReference type="EMBL" id="BOVK01000026">
    <property type="protein sequence ID" value="GIQ69308.1"/>
    <property type="molecule type" value="Genomic_DNA"/>
</dbReference>
<organism evidence="5 6">
    <name type="scientific">Xylanibacillus composti</name>
    <dbReference type="NCBI Taxonomy" id="1572762"/>
    <lineage>
        <taxon>Bacteria</taxon>
        <taxon>Bacillati</taxon>
        <taxon>Bacillota</taxon>
        <taxon>Bacilli</taxon>
        <taxon>Bacillales</taxon>
        <taxon>Paenibacillaceae</taxon>
        <taxon>Xylanibacillus</taxon>
    </lineage>
</organism>
<reference evidence="5" key="1">
    <citation type="submission" date="2021-04" db="EMBL/GenBank/DDBJ databases">
        <title>Draft genome sequence of Xylanibacillus composti strain K13.</title>
        <authorList>
            <person name="Uke A."/>
            <person name="Chhe C."/>
            <person name="Baramee S."/>
            <person name="Kosugi A."/>
        </authorList>
    </citation>
    <scope>NUCLEOTIDE SEQUENCE</scope>
    <source>
        <strain evidence="5">K13</strain>
    </source>
</reference>
<dbReference type="Gene3D" id="3.40.50.150">
    <property type="entry name" value="Vaccinia Virus protein VP39"/>
    <property type="match status" value="1"/>
</dbReference>
<keyword evidence="2" id="KW-0808">Transferase</keyword>
<evidence type="ECO:0000256" key="2">
    <source>
        <dbReference type="ARBA" id="ARBA00022679"/>
    </source>
</evidence>
<dbReference type="RefSeq" id="WP_213412111.1">
    <property type="nucleotide sequence ID" value="NZ_BOVK01000026.1"/>
</dbReference>
<dbReference type="GO" id="GO:0032259">
    <property type="term" value="P:methylation"/>
    <property type="evidence" value="ECO:0007669"/>
    <property type="project" value="UniProtKB-KW"/>
</dbReference>
<evidence type="ECO:0000313" key="5">
    <source>
        <dbReference type="EMBL" id="GIQ69308.1"/>
    </source>
</evidence>
<dbReference type="PANTHER" id="PTHR43464">
    <property type="entry name" value="METHYLTRANSFERASE"/>
    <property type="match status" value="1"/>
</dbReference>
<dbReference type="AlphaFoldDB" id="A0A8J4H5Y9"/>
<dbReference type="CDD" id="cd02440">
    <property type="entry name" value="AdoMet_MTases"/>
    <property type="match status" value="1"/>
</dbReference>
<dbReference type="SUPFAM" id="SSF53335">
    <property type="entry name" value="S-adenosyl-L-methionine-dependent methyltransferases"/>
    <property type="match status" value="1"/>
</dbReference>
<dbReference type="Pfam" id="PF08241">
    <property type="entry name" value="Methyltransf_11"/>
    <property type="match status" value="1"/>
</dbReference>
<evidence type="ECO:0000256" key="1">
    <source>
        <dbReference type="ARBA" id="ARBA00022603"/>
    </source>
</evidence>
<dbReference type="InterPro" id="IPR013216">
    <property type="entry name" value="Methyltransf_11"/>
</dbReference>
<evidence type="ECO:0000313" key="6">
    <source>
        <dbReference type="Proteomes" id="UP000677918"/>
    </source>
</evidence>
<accession>A0A8J4H5Y9</accession>
<dbReference type="InterPro" id="IPR029063">
    <property type="entry name" value="SAM-dependent_MTases_sf"/>
</dbReference>
<proteinExistence type="predicted"/>
<keyword evidence="1 5" id="KW-0489">Methyltransferase</keyword>
<keyword evidence="5" id="KW-0830">Ubiquinone</keyword>
<dbReference type="PANTHER" id="PTHR43464:SF19">
    <property type="entry name" value="UBIQUINONE BIOSYNTHESIS O-METHYLTRANSFERASE, MITOCHONDRIAL"/>
    <property type="match status" value="1"/>
</dbReference>
<keyword evidence="6" id="KW-1185">Reference proteome</keyword>
<dbReference type="Proteomes" id="UP000677918">
    <property type="component" value="Unassembled WGS sequence"/>
</dbReference>
<feature type="domain" description="Methyltransferase type 11" evidence="4">
    <location>
        <begin position="49"/>
        <end position="142"/>
    </location>
</feature>
<keyword evidence="3" id="KW-0949">S-adenosyl-L-methionine</keyword>
<name>A0A8J4H5Y9_9BACL</name>
<dbReference type="GO" id="GO:0008757">
    <property type="term" value="F:S-adenosylmethionine-dependent methyltransferase activity"/>
    <property type="evidence" value="ECO:0007669"/>
    <property type="project" value="InterPro"/>
</dbReference>
<comment type="caution">
    <text evidence="5">The sequence shown here is derived from an EMBL/GenBank/DDBJ whole genome shotgun (WGS) entry which is preliminary data.</text>
</comment>
<sequence length="247" mass="28568">MKEKIREAYDKLAKDYELHVDKESGFNAYYERPAMLGELADDLAGLAVLDAGCAAGWYTEQCFMRGARVTAVDISPAMVAACRRRVENRADVRICDLSEPLPFDAEAFDWIVSSLTLHYVEDWSATFREFKRILKPGGKLLFSLHHPMMDMELMDKPDYFARTLLTDTWQKKEAGPVEVTFYRRPMQEIVNATAEHFVIERMMEPKPSPLYKEMPGARDWYAQYEERLSTRPHFLIVRALKNRQGIG</sequence>
<evidence type="ECO:0000259" key="4">
    <source>
        <dbReference type="Pfam" id="PF08241"/>
    </source>
</evidence>